<dbReference type="InterPro" id="IPR014729">
    <property type="entry name" value="Rossmann-like_a/b/a_fold"/>
</dbReference>
<feature type="domain" description="UspA" evidence="1">
    <location>
        <begin position="2"/>
        <end position="114"/>
    </location>
</feature>
<dbReference type="Proteomes" id="UP001059844">
    <property type="component" value="Chromosome"/>
</dbReference>
<gene>
    <name evidence="2" type="ORF">NOX80_12980</name>
</gene>
<dbReference type="Gene3D" id="3.40.50.620">
    <property type="entry name" value="HUPs"/>
    <property type="match status" value="1"/>
</dbReference>
<dbReference type="EMBL" id="CP101751">
    <property type="protein sequence ID" value="UUC44542.1"/>
    <property type="molecule type" value="Genomic_DNA"/>
</dbReference>
<dbReference type="SUPFAM" id="SSF52402">
    <property type="entry name" value="Adenine nucleotide alpha hydrolases-like"/>
    <property type="match status" value="1"/>
</dbReference>
<organism evidence="2 3">
    <name type="scientific">Flavobacterium cerinum</name>
    <dbReference type="NCBI Taxonomy" id="2502784"/>
    <lineage>
        <taxon>Bacteria</taxon>
        <taxon>Pseudomonadati</taxon>
        <taxon>Bacteroidota</taxon>
        <taxon>Flavobacteriia</taxon>
        <taxon>Flavobacteriales</taxon>
        <taxon>Flavobacteriaceae</taxon>
        <taxon>Flavobacterium</taxon>
    </lineage>
</organism>
<evidence type="ECO:0000259" key="1">
    <source>
        <dbReference type="Pfam" id="PF00582"/>
    </source>
</evidence>
<accession>A0ABY5IQR7</accession>
<dbReference type="CDD" id="cd00293">
    <property type="entry name" value="USP-like"/>
    <property type="match status" value="1"/>
</dbReference>
<dbReference type="Pfam" id="PF00582">
    <property type="entry name" value="Usp"/>
    <property type="match status" value="1"/>
</dbReference>
<sequence length="242" mass="27140">MHNILIPTSFEADTLNAVKTAVKHAETKSCSIVLLTVSDMPDTSFSALSALRNMTPDMTEAQYAILEDCRSLVNATTNCKLTVRHQFGISAPLLKNLLDHLGISLVILSSHYKTETNTFQRHFLKLLGNCKSPILHLGQHYDENSFNNALYLERAAAGIGVQELQRVVSERFTFKIVSQASVFEEQRPEEITPYLSETISKNNIDLLVETRKPEKTRLKRNITVPVHDNLGLPVLSLHEETV</sequence>
<reference evidence="2" key="1">
    <citation type="submission" date="2022-07" db="EMBL/GenBank/DDBJ databases">
        <title>Isolation, identification, and degradation of a PFOSA degrading strain from sewage treatment plant.</title>
        <authorList>
            <person name="Zhang L."/>
            <person name="Huo Y."/>
        </authorList>
    </citation>
    <scope>NUCLEOTIDE SEQUENCE</scope>
    <source>
        <strain evidence="2">C1</strain>
    </source>
</reference>
<evidence type="ECO:0000313" key="3">
    <source>
        <dbReference type="Proteomes" id="UP001059844"/>
    </source>
</evidence>
<protein>
    <submittedName>
        <fullName evidence="2">Universal stress protein</fullName>
    </submittedName>
</protein>
<dbReference type="InterPro" id="IPR006016">
    <property type="entry name" value="UspA"/>
</dbReference>
<evidence type="ECO:0000313" key="2">
    <source>
        <dbReference type="EMBL" id="UUC44542.1"/>
    </source>
</evidence>
<keyword evidence="3" id="KW-1185">Reference proteome</keyword>
<dbReference type="RefSeq" id="WP_256550220.1">
    <property type="nucleotide sequence ID" value="NZ_CP101751.1"/>
</dbReference>
<proteinExistence type="predicted"/>
<name>A0ABY5IQR7_9FLAO</name>